<protein>
    <recommendedName>
        <fullName evidence="4">Outer membrane protein beta-barrel domain-containing protein</fullName>
    </recommendedName>
</protein>
<keyword evidence="1" id="KW-0732">Signal</keyword>
<dbReference type="EMBL" id="CP024608">
    <property type="protein sequence ID" value="ATQ73137.1"/>
    <property type="molecule type" value="Genomic_DNA"/>
</dbReference>
<feature type="chain" id="PRO_5013958042" description="Outer membrane protein beta-barrel domain-containing protein" evidence="1">
    <location>
        <begin position="35"/>
        <end position="231"/>
    </location>
</feature>
<feature type="signal peptide" evidence="1">
    <location>
        <begin position="1"/>
        <end position="34"/>
    </location>
</feature>
<dbReference type="AlphaFoldDB" id="A0A2D2DDS9"/>
<dbReference type="PROSITE" id="PS51257">
    <property type="entry name" value="PROKAR_LIPOPROTEIN"/>
    <property type="match status" value="1"/>
</dbReference>
<keyword evidence="3" id="KW-1185">Reference proteome</keyword>
<gene>
    <name evidence="2" type="ORF">CR152_00400</name>
</gene>
<evidence type="ECO:0000313" key="3">
    <source>
        <dbReference type="Proteomes" id="UP000229897"/>
    </source>
</evidence>
<sequence length="231" mass="24538">MILREAVTAMATFSSASTAALTAALTLSCGAALAQAHLPADDLAHFGAADNSWLSEPPRYYAGAATRIASPEFARAMRLSTSAWWGMANSNTTNYSVGGIAVMLGQDALPGAPVEIARLLAHRALAATPAATSTCMVPWLQCAAFGSLEARMRAQHAFLNGRNPDDDAMGGRRNVIHALSAGMRFDFPYTRTAAHGPWFVQLRATRRSSAFKGSLHRQGRRGVSLTIGTEF</sequence>
<reference evidence="2" key="1">
    <citation type="submission" date="2017-10" db="EMBL/GenBank/DDBJ databases">
        <title>Massilia psychrophilum sp. nov., a novel purple-pigmented bacterium isolated from Tianshan glacier, Xinjiang Municipality, China.</title>
        <authorList>
            <person name="Wang H."/>
        </authorList>
    </citation>
    <scope>NUCLEOTIDE SEQUENCE [LARGE SCALE GENOMIC DNA]</scope>
    <source>
        <strain evidence="2">B2</strain>
    </source>
</reference>
<proteinExistence type="predicted"/>
<accession>A0A2D2DDS9</accession>
<evidence type="ECO:0000313" key="2">
    <source>
        <dbReference type="EMBL" id="ATQ73137.1"/>
    </source>
</evidence>
<evidence type="ECO:0008006" key="4">
    <source>
        <dbReference type="Google" id="ProtNLM"/>
    </source>
</evidence>
<organism evidence="2 3">
    <name type="scientific">Massilia violaceinigra</name>
    <dbReference type="NCBI Taxonomy" id="2045208"/>
    <lineage>
        <taxon>Bacteria</taxon>
        <taxon>Pseudomonadati</taxon>
        <taxon>Pseudomonadota</taxon>
        <taxon>Betaproteobacteria</taxon>
        <taxon>Burkholderiales</taxon>
        <taxon>Oxalobacteraceae</taxon>
        <taxon>Telluria group</taxon>
        <taxon>Massilia</taxon>
    </lineage>
</organism>
<dbReference type="KEGG" id="mass:CR152_00400"/>
<name>A0A2D2DDS9_9BURK</name>
<evidence type="ECO:0000256" key="1">
    <source>
        <dbReference type="SAM" id="SignalP"/>
    </source>
</evidence>
<dbReference type="Proteomes" id="UP000229897">
    <property type="component" value="Chromosome"/>
</dbReference>